<feature type="transmembrane region" description="Helical" evidence="4">
    <location>
        <begin position="140"/>
        <end position="159"/>
    </location>
</feature>
<feature type="transmembrane region" description="Helical" evidence="4">
    <location>
        <begin position="229"/>
        <end position="253"/>
    </location>
</feature>
<evidence type="ECO:0000256" key="3">
    <source>
        <dbReference type="SAM" id="MobiDB-lite"/>
    </source>
</evidence>
<evidence type="ECO:0000256" key="4">
    <source>
        <dbReference type="SAM" id="Phobius"/>
    </source>
</evidence>
<feature type="transmembrane region" description="Helical" evidence="4">
    <location>
        <begin position="69"/>
        <end position="90"/>
    </location>
</feature>
<dbReference type="PANTHER" id="PTHR11360">
    <property type="entry name" value="MONOCARBOXYLATE TRANSPORTER"/>
    <property type="match status" value="1"/>
</dbReference>
<proteinExistence type="inferred from homology"/>
<dbReference type="Gene3D" id="1.20.1250.20">
    <property type="entry name" value="MFS general substrate transporter like domains"/>
    <property type="match status" value="2"/>
</dbReference>
<dbReference type="InterPro" id="IPR036259">
    <property type="entry name" value="MFS_trans_sf"/>
</dbReference>
<accession>A0A165SJJ4</accession>
<gene>
    <name evidence="6" type="ORF">NEOLEDRAFT_1065877</name>
</gene>
<dbReference type="Proteomes" id="UP000076761">
    <property type="component" value="Unassembled WGS sequence"/>
</dbReference>
<keyword evidence="4" id="KW-0472">Membrane</keyword>
<dbReference type="GO" id="GO:0022857">
    <property type="term" value="F:transmembrane transporter activity"/>
    <property type="evidence" value="ECO:0007669"/>
    <property type="project" value="InterPro"/>
</dbReference>
<evidence type="ECO:0000256" key="1">
    <source>
        <dbReference type="ARBA" id="ARBA00004141"/>
    </source>
</evidence>
<feature type="transmembrane region" description="Helical" evidence="4">
    <location>
        <begin position="395"/>
        <end position="421"/>
    </location>
</feature>
<evidence type="ECO:0000256" key="2">
    <source>
        <dbReference type="ARBA" id="ARBA00006727"/>
    </source>
</evidence>
<dbReference type="EMBL" id="KV425573">
    <property type="protein sequence ID" value="KZT25256.1"/>
    <property type="molecule type" value="Genomic_DNA"/>
</dbReference>
<dbReference type="GO" id="GO:0016020">
    <property type="term" value="C:membrane"/>
    <property type="evidence" value="ECO:0007669"/>
    <property type="project" value="UniProtKB-SubCell"/>
</dbReference>
<name>A0A165SJJ4_9AGAM</name>
<dbReference type="InterPro" id="IPR020846">
    <property type="entry name" value="MFS_dom"/>
</dbReference>
<dbReference type="Pfam" id="PF07690">
    <property type="entry name" value="MFS_1"/>
    <property type="match status" value="1"/>
</dbReference>
<feature type="transmembrane region" description="Helical" evidence="4">
    <location>
        <begin position="308"/>
        <end position="327"/>
    </location>
</feature>
<evidence type="ECO:0000313" key="6">
    <source>
        <dbReference type="EMBL" id="KZT25256.1"/>
    </source>
</evidence>
<feature type="transmembrane region" description="Helical" evidence="4">
    <location>
        <begin position="165"/>
        <end position="185"/>
    </location>
</feature>
<evidence type="ECO:0000259" key="5">
    <source>
        <dbReference type="PROSITE" id="PS50850"/>
    </source>
</evidence>
<feature type="region of interest" description="Disordered" evidence="3">
    <location>
        <begin position="1"/>
        <end position="58"/>
    </location>
</feature>
<feature type="domain" description="Major facilitator superfamily (MFS) profile" evidence="5">
    <location>
        <begin position="69"/>
        <end position="455"/>
    </location>
</feature>
<organism evidence="6 7">
    <name type="scientific">Neolentinus lepideus HHB14362 ss-1</name>
    <dbReference type="NCBI Taxonomy" id="1314782"/>
    <lineage>
        <taxon>Eukaryota</taxon>
        <taxon>Fungi</taxon>
        <taxon>Dikarya</taxon>
        <taxon>Basidiomycota</taxon>
        <taxon>Agaricomycotina</taxon>
        <taxon>Agaricomycetes</taxon>
        <taxon>Gloeophyllales</taxon>
        <taxon>Gloeophyllaceae</taxon>
        <taxon>Neolentinus</taxon>
    </lineage>
</organism>
<feature type="transmembrane region" description="Helical" evidence="4">
    <location>
        <begin position="274"/>
        <end position="296"/>
    </location>
</feature>
<evidence type="ECO:0000313" key="7">
    <source>
        <dbReference type="Proteomes" id="UP000076761"/>
    </source>
</evidence>
<sequence length="463" mass="50078">MTGAISYAPSTTETVSGGDPAKRPSGESAVDNDNIENEKKVQDAEAATKKVESTPAGPPTYEFPDGGKVAWSVVVGAWLVSFSSFGYVNAYGVYQDYYQTHQLSEYSASTISWIGSLQLAFIFWGGVMTGRLFDKGYMRIIVLIGSVLTVFALMMTSLAKTYYQIILAQGVALGLGLGLLFTPAISCISHWFRRRRALANGVLASGSSTGGIIFPIMLNKLANNPNVGYAWAVRATGFVVLGCLVVANLLLRTRLPPREHGRIVDFSVFKDKTYTIYVVGCFFVLFGIYLPFFFLQQYAIQQGVDQNIAFYSLAFLNAASLFGRVIPNFLADYVGPLNVLIPACFMTSILIFVFLSVKSAAGVVLYALVFGFFSGSYVSVIPAGTASLTKDMATIGIRIGMSFFVVGFAGLFGTPVVGAIISRQGGSTYWGAATFSGLVCFIGVAFLVWARQRQVRKTGTWRV</sequence>
<feature type="compositionally biased region" description="Basic and acidic residues" evidence="3">
    <location>
        <begin position="36"/>
        <end position="52"/>
    </location>
</feature>
<keyword evidence="4" id="KW-0812">Transmembrane</keyword>
<feature type="transmembrane region" description="Helical" evidence="4">
    <location>
        <begin position="339"/>
        <end position="357"/>
    </location>
</feature>
<dbReference type="AlphaFoldDB" id="A0A165SJJ4"/>
<comment type="similarity">
    <text evidence="2">Belongs to the major facilitator superfamily. Monocarboxylate porter (TC 2.A.1.13) family.</text>
</comment>
<comment type="subcellular location">
    <subcellularLocation>
        <location evidence="1">Membrane</location>
        <topology evidence="1">Multi-pass membrane protein</topology>
    </subcellularLocation>
</comment>
<keyword evidence="7" id="KW-1185">Reference proteome</keyword>
<dbReference type="PROSITE" id="PS50850">
    <property type="entry name" value="MFS"/>
    <property type="match status" value="1"/>
</dbReference>
<keyword evidence="4" id="KW-1133">Transmembrane helix</keyword>
<reference evidence="6 7" key="1">
    <citation type="journal article" date="2016" name="Mol. Biol. Evol.">
        <title>Comparative Genomics of Early-Diverging Mushroom-Forming Fungi Provides Insights into the Origins of Lignocellulose Decay Capabilities.</title>
        <authorList>
            <person name="Nagy L.G."/>
            <person name="Riley R."/>
            <person name="Tritt A."/>
            <person name="Adam C."/>
            <person name="Daum C."/>
            <person name="Floudas D."/>
            <person name="Sun H."/>
            <person name="Yadav J.S."/>
            <person name="Pangilinan J."/>
            <person name="Larsson K.H."/>
            <person name="Matsuura K."/>
            <person name="Barry K."/>
            <person name="Labutti K."/>
            <person name="Kuo R."/>
            <person name="Ohm R.A."/>
            <person name="Bhattacharya S.S."/>
            <person name="Shirouzu T."/>
            <person name="Yoshinaga Y."/>
            <person name="Martin F.M."/>
            <person name="Grigoriev I.V."/>
            <person name="Hibbett D.S."/>
        </authorList>
    </citation>
    <scope>NUCLEOTIDE SEQUENCE [LARGE SCALE GENOMIC DNA]</scope>
    <source>
        <strain evidence="6 7">HHB14362 ss-1</strain>
    </source>
</reference>
<dbReference type="PANTHER" id="PTHR11360:SF234">
    <property type="entry name" value="MFS-TYPE TRANSPORTER DBAD-RELATED"/>
    <property type="match status" value="1"/>
</dbReference>
<dbReference type="InterPro" id="IPR011701">
    <property type="entry name" value="MFS"/>
</dbReference>
<dbReference type="SUPFAM" id="SSF103473">
    <property type="entry name" value="MFS general substrate transporter"/>
    <property type="match status" value="1"/>
</dbReference>
<feature type="transmembrane region" description="Helical" evidence="4">
    <location>
        <begin position="427"/>
        <end position="449"/>
    </location>
</feature>
<dbReference type="OrthoDB" id="6499973at2759"/>
<feature type="transmembrane region" description="Helical" evidence="4">
    <location>
        <begin position="197"/>
        <end position="217"/>
    </location>
</feature>
<feature type="transmembrane region" description="Helical" evidence="4">
    <location>
        <begin position="110"/>
        <end position="128"/>
    </location>
</feature>
<protein>
    <submittedName>
        <fullName evidence="6">MFS monocarboxylate transporter-like protein</fullName>
    </submittedName>
</protein>
<feature type="transmembrane region" description="Helical" evidence="4">
    <location>
        <begin position="363"/>
        <end position="383"/>
    </location>
</feature>
<dbReference type="InterPro" id="IPR050327">
    <property type="entry name" value="Proton-linked_MCT"/>
</dbReference>
<dbReference type="InParanoid" id="A0A165SJJ4"/>